<keyword evidence="4" id="KW-0378">Hydrolase</keyword>
<dbReference type="GO" id="GO:0016787">
    <property type="term" value="F:hydrolase activity"/>
    <property type="evidence" value="ECO:0007669"/>
    <property type="project" value="UniProtKB-KW"/>
</dbReference>
<feature type="chain" id="PRO_5025344055" evidence="2">
    <location>
        <begin position="18"/>
        <end position="308"/>
    </location>
</feature>
<dbReference type="EMBL" id="ML996575">
    <property type="protein sequence ID" value="KAF2756480.1"/>
    <property type="molecule type" value="Genomic_DNA"/>
</dbReference>
<keyword evidence="2" id="KW-0732">Signal</keyword>
<dbReference type="Pfam" id="PF01738">
    <property type="entry name" value="DLH"/>
    <property type="match status" value="1"/>
</dbReference>
<dbReference type="Gene3D" id="3.40.50.1820">
    <property type="entry name" value="alpha/beta hydrolase"/>
    <property type="match status" value="1"/>
</dbReference>
<dbReference type="InterPro" id="IPR002925">
    <property type="entry name" value="Dienelactn_hydro"/>
</dbReference>
<evidence type="ECO:0000259" key="3">
    <source>
        <dbReference type="Pfam" id="PF01738"/>
    </source>
</evidence>
<evidence type="ECO:0000313" key="5">
    <source>
        <dbReference type="Proteomes" id="UP000799437"/>
    </source>
</evidence>
<name>A0A6A6W3H2_9PEZI</name>
<dbReference type="Proteomes" id="UP000799437">
    <property type="component" value="Unassembled WGS sequence"/>
</dbReference>
<proteinExistence type="predicted"/>
<dbReference type="AlphaFoldDB" id="A0A6A6W3H2"/>
<sequence>MMLFCTRLFALVAVAFAGVVVARRTCVDGSLVAHNGSSVGYERVFDGVNMYVSEPEKGTARDGVAVLYLTDVFGIQLLQNRLLADSFARAGYLTLAPDLFNGTPAPVDLTSPGTPAFNTSAFLAQHAPNTTDPLVTTALNTLHTHFHTSRIAITGYCFGGRYALRFLSPTHTPSAQVAYAAHPSLLEDGEIQAVGGPVGVAFAEVDGMVGPERRGVVEGLLGGTGVPYVVGLFGGTSHGFGVRANESSKKRRREDEKTRRREDEKTRRREDEKTKVASLGLTTHYLDRTCYSYNLRISVQFSFFGYAI</sequence>
<keyword evidence="5" id="KW-1185">Reference proteome</keyword>
<evidence type="ECO:0000256" key="2">
    <source>
        <dbReference type="SAM" id="SignalP"/>
    </source>
</evidence>
<dbReference type="PANTHER" id="PTHR17630:SF44">
    <property type="entry name" value="PROTEIN AIM2"/>
    <property type="match status" value="1"/>
</dbReference>
<dbReference type="GeneID" id="54490572"/>
<feature type="compositionally biased region" description="Basic and acidic residues" evidence="1">
    <location>
        <begin position="253"/>
        <end position="274"/>
    </location>
</feature>
<feature type="signal peptide" evidence="2">
    <location>
        <begin position="1"/>
        <end position="17"/>
    </location>
</feature>
<dbReference type="InterPro" id="IPR029058">
    <property type="entry name" value="AB_hydrolase_fold"/>
</dbReference>
<protein>
    <submittedName>
        <fullName evidence="4">Alpha/beta-hydrolase</fullName>
    </submittedName>
</protein>
<accession>A0A6A6W3H2</accession>
<organism evidence="4 5">
    <name type="scientific">Pseudovirgaria hyperparasitica</name>
    <dbReference type="NCBI Taxonomy" id="470096"/>
    <lineage>
        <taxon>Eukaryota</taxon>
        <taxon>Fungi</taxon>
        <taxon>Dikarya</taxon>
        <taxon>Ascomycota</taxon>
        <taxon>Pezizomycotina</taxon>
        <taxon>Dothideomycetes</taxon>
        <taxon>Dothideomycetes incertae sedis</taxon>
        <taxon>Acrospermales</taxon>
        <taxon>Acrospermaceae</taxon>
        <taxon>Pseudovirgaria</taxon>
    </lineage>
</organism>
<dbReference type="SUPFAM" id="SSF53474">
    <property type="entry name" value="alpha/beta-Hydrolases"/>
    <property type="match status" value="1"/>
</dbReference>
<evidence type="ECO:0000256" key="1">
    <source>
        <dbReference type="SAM" id="MobiDB-lite"/>
    </source>
</evidence>
<feature type="region of interest" description="Disordered" evidence="1">
    <location>
        <begin position="243"/>
        <end position="274"/>
    </location>
</feature>
<dbReference type="PANTHER" id="PTHR17630">
    <property type="entry name" value="DIENELACTONE HYDROLASE"/>
    <property type="match status" value="1"/>
</dbReference>
<gene>
    <name evidence="4" type="ORF">EJ05DRAFT_539435</name>
</gene>
<evidence type="ECO:0000313" key="4">
    <source>
        <dbReference type="EMBL" id="KAF2756480.1"/>
    </source>
</evidence>
<feature type="domain" description="Dienelactone hydrolase" evidence="3">
    <location>
        <begin position="51"/>
        <end position="256"/>
    </location>
</feature>
<reference evidence="4" key="1">
    <citation type="journal article" date="2020" name="Stud. Mycol.">
        <title>101 Dothideomycetes genomes: a test case for predicting lifestyles and emergence of pathogens.</title>
        <authorList>
            <person name="Haridas S."/>
            <person name="Albert R."/>
            <person name="Binder M."/>
            <person name="Bloem J."/>
            <person name="Labutti K."/>
            <person name="Salamov A."/>
            <person name="Andreopoulos B."/>
            <person name="Baker S."/>
            <person name="Barry K."/>
            <person name="Bills G."/>
            <person name="Bluhm B."/>
            <person name="Cannon C."/>
            <person name="Castanera R."/>
            <person name="Culley D."/>
            <person name="Daum C."/>
            <person name="Ezra D."/>
            <person name="Gonzalez J."/>
            <person name="Henrissat B."/>
            <person name="Kuo A."/>
            <person name="Liang C."/>
            <person name="Lipzen A."/>
            <person name="Lutzoni F."/>
            <person name="Magnuson J."/>
            <person name="Mondo S."/>
            <person name="Nolan M."/>
            <person name="Ohm R."/>
            <person name="Pangilinan J."/>
            <person name="Park H.-J."/>
            <person name="Ramirez L."/>
            <person name="Alfaro M."/>
            <person name="Sun H."/>
            <person name="Tritt A."/>
            <person name="Yoshinaga Y."/>
            <person name="Zwiers L.-H."/>
            <person name="Turgeon B."/>
            <person name="Goodwin S."/>
            <person name="Spatafora J."/>
            <person name="Crous P."/>
            <person name="Grigoriev I."/>
        </authorList>
    </citation>
    <scope>NUCLEOTIDE SEQUENCE</scope>
    <source>
        <strain evidence="4">CBS 121739</strain>
    </source>
</reference>
<dbReference type="OrthoDB" id="17560at2759"/>
<dbReference type="RefSeq" id="XP_033598931.1">
    <property type="nucleotide sequence ID" value="XM_033749518.1"/>
</dbReference>